<gene>
    <name evidence="2" type="ORF">KC19_4G267600</name>
</gene>
<evidence type="ECO:0000256" key="1">
    <source>
        <dbReference type="SAM" id="MobiDB-lite"/>
    </source>
</evidence>
<feature type="compositionally biased region" description="Polar residues" evidence="1">
    <location>
        <begin position="135"/>
        <end position="147"/>
    </location>
</feature>
<comment type="caution">
    <text evidence="2">The sequence shown here is derived from an EMBL/GenBank/DDBJ whole genome shotgun (WGS) entry which is preliminary data.</text>
</comment>
<evidence type="ECO:0000313" key="3">
    <source>
        <dbReference type="Proteomes" id="UP000822688"/>
    </source>
</evidence>
<reference evidence="2" key="1">
    <citation type="submission" date="2020-06" db="EMBL/GenBank/DDBJ databases">
        <title>WGS assembly of Ceratodon purpureus strain R40.</title>
        <authorList>
            <person name="Carey S.B."/>
            <person name="Jenkins J."/>
            <person name="Shu S."/>
            <person name="Lovell J.T."/>
            <person name="Sreedasyam A."/>
            <person name="Maumus F."/>
            <person name="Tiley G.P."/>
            <person name="Fernandez-Pozo N."/>
            <person name="Barry K."/>
            <person name="Chen C."/>
            <person name="Wang M."/>
            <person name="Lipzen A."/>
            <person name="Daum C."/>
            <person name="Saski C.A."/>
            <person name="Payton A.C."/>
            <person name="Mcbreen J.C."/>
            <person name="Conrad R.E."/>
            <person name="Kollar L.M."/>
            <person name="Olsson S."/>
            <person name="Huttunen S."/>
            <person name="Landis J.B."/>
            <person name="Wickett N.J."/>
            <person name="Johnson M.G."/>
            <person name="Rensing S.A."/>
            <person name="Grimwood J."/>
            <person name="Schmutz J."/>
            <person name="Mcdaniel S.F."/>
        </authorList>
    </citation>
    <scope>NUCLEOTIDE SEQUENCE</scope>
    <source>
        <strain evidence="2">R40</strain>
    </source>
</reference>
<keyword evidence="3" id="KW-1185">Reference proteome</keyword>
<feature type="region of interest" description="Disordered" evidence="1">
    <location>
        <begin position="125"/>
        <end position="147"/>
    </location>
</feature>
<dbReference type="Proteomes" id="UP000822688">
    <property type="component" value="Chromosome 4"/>
</dbReference>
<protein>
    <submittedName>
        <fullName evidence="2">Uncharacterized protein</fullName>
    </submittedName>
</protein>
<proteinExistence type="predicted"/>
<accession>A0A8T0IFH7</accession>
<dbReference type="EMBL" id="CM026424">
    <property type="protein sequence ID" value="KAG0581636.1"/>
    <property type="molecule type" value="Genomic_DNA"/>
</dbReference>
<dbReference type="AlphaFoldDB" id="A0A8T0IFH7"/>
<name>A0A8T0IFH7_CERPU</name>
<sequence>MPKEGNYERGGTSQRIWELPLSPTTQTRMCILLQGQTIDWILGCIINVFCVVGSFCQKACVQGAVMQPIIDNQRVSVLMQRTRTPSLQQLWRTVFRIPRNSDGSDFFRAGQRISTPNIRLESNASAEDPLLPPLASSTSKLPNTSSL</sequence>
<evidence type="ECO:0000313" key="2">
    <source>
        <dbReference type="EMBL" id="KAG0581636.1"/>
    </source>
</evidence>
<organism evidence="2 3">
    <name type="scientific">Ceratodon purpureus</name>
    <name type="common">Fire moss</name>
    <name type="synonym">Dicranum purpureum</name>
    <dbReference type="NCBI Taxonomy" id="3225"/>
    <lineage>
        <taxon>Eukaryota</taxon>
        <taxon>Viridiplantae</taxon>
        <taxon>Streptophyta</taxon>
        <taxon>Embryophyta</taxon>
        <taxon>Bryophyta</taxon>
        <taxon>Bryophytina</taxon>
        <taxon>Bryopsida</taxon>
        <taxon>Dicranidae</taxon>
        <taxon>Pseudoditrichales</taxon>
        <taxon>Ditrichaceae</taxon>
        <taxon>Ceratodon</taxon>
    </lineage>
</organism>